<dbReference type="GO" id="GO:0016301">
    <property type="term" value="F:kinase activity"/>
    <property type="evidence" value="ECO:0007669"/>
    <property type="project" value="UniProtKB-KW"/>
</dbReference>
<keyword evidence="3" id="KW-1185">Reference proteome</keyword>
<dbReference type="EMBL" id="FOXW01000005">
    <property type="protein sequence ID" value="SFQ34795.1"/>
    <property type="molecule type" value="Genomic_DNA"/>
</dbReference>
<dbReference type="Gene3D" id="3.30.420.40">
    <property type="match status" value="2"/>
</dbReference>
<dbReference type="Proteomes" id="UP000199136">
    <property type="component" value="Unassembled WGS sequence"/>
</dbReference>
<protein>
    <submittedName>
        <fullName evidence="2">Sugar kinase of the NBD/HSP70 family, may contain an N-terminal HTH domain</fullName>
    </submittedName>
</protein>
<reference evidence="2 3" key="1">
    <citation type="submission" date="2016-10" db="EMBL/GenBank/DDBJ databases">
        <authorList>
            <person name="de Groot N.N."/>
        </authorList>
    </citation>
    <scope>NUCLEOTIDE SEQUENCE [LARGE SCALE GENOMIC DNA]</scope>
    <source>
        <strain evidence="2 3">DSM 20581</strain>
    </source>
</reference>
<dbReference type="PANTHER" id="PTHR18964:SF149">
    <property type="entry name" value="BIFUNCTIONAL UDP-N-ACETYLGLUCOSAMINE 2-EPIMERASE_N-ACETYLMANNOSAMINE KINASE"/>
    <property type="match status" value="1"/>
</dbReference>
<evidence type="ECO:0000256" key="1">
    <source>
        <dbReference type="ARBA" id="ARBA00006479"/>
    </source>
</evidence>
<dbReference type="Pfam" id="PF00480">
    <property type="entry name" value="ROK"/>
    <property type="match status" value="1"/>
</dbReference>
<proteinExistence type="inferred from homology"/>
<keyword evidence="2" id="KW-0418">Kinase</keyword>
<evidence type="ECO:0000313" key="2">
    <source>
        <dbReference type="EMBL" id="SFQ34795.1"/>
    </source>
</evidence>
<evidence type="ECO:0000313" key="3">
    <source>
        <dbReference type="Proteomes" id="UP000199136"/>
    </source>
</evidence>
<dbReference type="SUPFAM" id="SSF53067">
    <property type="entry name" value="Actin-like ATPase domain"/>
    <property type="match status" value="1"/>
</dbReference>
<name>A0A1I5XS30_9LACT</name>
<gene>
    <name evidence="2" type="ORF">SAMN04488506_1591</name>
</gene>
<dbReference type="PANTHER" id="PTHR18964">
    <property type="entry name" value="ROK (REPRESSOR, ORF, KINASE) FAMILY"/>
    <property type="match status" value="1"/>
</dbReference>
<keyword evidence="2" id="KW-0808">Transferase</keyword>
<sequence>MISENLIHEIGEEVTTETKSGRRKILWMISNAHNYYIGIELSEKFFSFVLSDNKGNKVKEKVISFQTSAEKETWNTTKLIKELSTFLELCKEYNPEAIGVALPGHFDKQSCTILTNNPFWKTFTLKELVDNSPLPIYFENNVQSMALAERIFSERHRDQNFAVLHVGRGMFCSCIYDGELYGKNNVLAGEIGHTISHPDGELCECGKRGCLQTYASEAWIIKKLQILYQNFDNTYLRQLADTPGDITIETILRAYALGDEGVITILHNAIKYLSIAINNISMMIDTKTMIVHGQLFDEPQLIALLKEHSDRHVMILAAERKLSIEIKPYSTTNGALAACGLCVQKNLLTA</sequence>
<dbReference type="InterPro" id="IPR000600">
    <property type="entry name" value="ROK"/>
</dbReference>
<dbReference type="AlphaFoldDB" id="A0A1I5XS30"/>
<dbReference type="OrthoDB" id="9796533at2"/>
<organism evidence="2 3">
    <name type="scientific">Desemzia incerta</name>
    <dbReference type="NCBI Taxonomy" id="82801"/>
    <lineage>
        <taxon>Bacteria</taxon>
        <taxon>Bacillati</taxon>
        <taxon>Bacillota</taxon>
        <taxon>Bacilli</taxon>
        <taxon>Lactobacillales</taxon>
        <taxon>Carnobacteriaceae</taxon>
        <taxon>Desemzia</taxon>
    </lineage>
</organism>
<dbReference type="STRING" id="82801.SAMN04488506_1591"/>
<dbReference type="InterPro" id="IPR043129">
    <property type="entry name" value="ATPase_NBD"/>
</dbReference>
<comment type="similarity">
    <text evidence="1">Belongs to the ROK (NagC/XylR) family.</text>
</comment>
<accession>A0A1I5XS30</accession>